<dbReference type="SUPFAM" id="SSF55486">
    <property type="entry name" value="Metalloproteases ('zincins'), catalytic domain"/>
    <property type="match status" value="1"/>
</dbReference>
<proteinExistence type="predicted"/>
<sequence length="166" mass="18670">MHWSRKPFAPASHTSVHSSRPFAVELNRWADHTDCFMLKHEDVFFHELSHVYNATIGRDHEGIVAMYARAVEDGRYDWVKRLDGSEARAYGLNNHLEFFASLSVPFFHGTNDYFPFTYSDLQAFDPASFRDLGRIWGELGDQPNRKVPAAAAPPVAATPADDGEGG</sequence>
<evidence type="ECO:0000313" key="2">
    <source>
        <dbReference type="EMBL" id="CAD9426317.1"/>
    </source>
</evidence>
<dbReference type="AlphaFoldDB" id="A0A7S2CHS2"/>
<dbReference type="EMBL" id="HBGS01029241">
    <property type="protein sequence ID" value="CAD9426317.1"/>
    <property type="molecule type" value="Transcribed_RNA"/>
</dbReference>
<feature type="region of interest" description="Disordered" evidence="1">
    <location>
        <begin position="143"/>
        <end position="166"/>
    </location>
</feature>
<accession>A0A7S2CHS2</accession>
<name>A0A7S2CHS2_9STRA</name>
<feature type="compositionally biased region" description="Low complexity" evidence="1">
    <location>
        <begin position="147"/>
        <end position="160"/>
    </location>
</feature>
<reference evidence="2" key="1">
    <citation type="submission" date="2021-01" db="EMBL/GenBank/DDBJ databases">
        <authorList>
            <person name="Corre E."/>
            <person name="Pelletier E."/>
            <person name="Niang G."/>
            <person name="Scheremetjew M."/>
            <person name="Finn R."/>
            <person name="Kale V."/>
            <person name="Holt S."/>
            <person name="Cochrane G."/>
            <person name="Meng A."/>
            <person name="Brown T."/>
            <person name="Cohen L."/>
        </authorList>
    </citation>
    <scope>NUCLEOTIDE SEQUENCE</scope>
    <source>
        <strain evidence="2">CCMP1381</strain>
    </source>
</reference>
<evidence type="ECO:0000256" key="1">
    <source>
        <dbReference type="SAM" id="MobiDB-lite"/>
    </source>
</evidence>
<gene>
    <name evidence="2" type="ORF">DSPE1174_LOCUS14871</name>
</gene>
<organism evidence="2">
    <name type="scientific">Octactis speculum</name>
    <dbReference type="NCBI Taxonomy" id="3111310"/>
    <lineage>
        <taxon>Eukaryota</taxon>
        <taxon>Sar</taxon>
        <taxon>Stramenopiles</taxon>
        <taxon>Ochrophyta</taxon>
        <taxon>Dictyochophyceae</taxon>
        <taxon>Dictyochales</taxon>
        <taxon>Dictyochaceae</taxon>
        <taxon>Octactis</taxon>
    </lineage>
</organism>
<protein>
    <submittedName>
        <fullName evidence="2">Uncharacterized protein</fullName>
    </submittedName>
</protein>